<accession>A0A414IKN6</accession>
<reference evidence="1 2" key="1">
    <citation type="submission" date="2018-08" db="EMBL/GenBank/DDBJ databases">
        <title>A genome reference for cultivated species of the human gut microbiota.</title>
        <authorList>
            <person name="Zou Y."/>
            <person name="Xue W."/>
            <person name="Luo G."/>
        </authorList>
    </citation>
    <scope>NUCLEOTIDE SEQUENCE [LARGE SCALE GENOMIC DNA]</scope>
    <source>
        <strain evidence="1 2">AM29-12AC</strain>
    </source>
</reference>
<comment type="caution">
    <text evidence="1">The sequence shown here is derived from an EMBL/GenBank/DDBJ whole genome shotgun (WGS) entry which is preliminary data.</text>
</comment>
<evidence type="ECO:0000313" key="1">
    <source>
        <dbReference type="EMBL" id="RHE24313.1"/>
    </source>
</evidence>
<gene>
    <name evidence="1" type="ORF">DW758_06095</name>
</gene>
<sequence>MKPRTKLQFRVVGLSSQLSNIENMMIDWAKSDCLKHIGYATKSRVICMECGQRFSPELVKRKRAICPHCGASLKIEQSRKRINKQTMFIGKAEICEEFQVIRSFELIAYYREETKPRYYIREILQHWIKDDGNREVVARANNTGFNGWCGELEIRNKVVGSYYYNHDNDIYCERYHPASVFRPKYIRMGIDCKLRGMSFLTAINTIPHSPKAETLLKARHYELIDYFEGHRYKIDMYWPSIKICLRNKYRIKDVSMWFDYLKLLDHYHKDLHNAHYVCPKNLKKAHDLYVARKKRDDEKARKARDMQRLLELKKYAEDYIKEKSKFFDLKLSDGKIVVIPLKSLEEFKKEGEIMHHCVFSNEYFKKKDSLILSARIGKKHIETVEVNLKTFSIVQSRGVCNRNTEYHDSIVKLVNNNMNLIRKCLKKVA</sequence>
<dbReference type="RefSeq" id="WP_007558062.1">
    <property type="nucleotide sequence ID" value="NZ_QSJY01000003.1"/>
</dbReference>
<dbReference type="Proteomes" id="UP000283601">
    <property type="component" value="Unassembled WGS sequence"/>
</dbReference>
<proteinExistence type="predicted"/>
<dbReference type="Pfam" id="PF14284">
    <property type="entry name" value="PcfJ"/>
    <property type="match status" value="1"/>
</dbReference>
<dbReference type="GeneID" id="43183253"/>
<organism evidence="1 2">
    <name type="scientific">Bacteroides uniformis</name>
    <dbReference type="NCBI Taxonomy" id="820"/>
    <lineage>
        <taxon>Bacteria</taxon>
        <taxon>Pseudomonadati</taxon>
        <taxon>Bacteroidota</taxon>
        <taxon>Bacteroidia</taxon>
        <taxon>Bacteroidales</taxon>
        <taxon>Bacteroidaceae</taxon>
        <taxon>Bacteroides</taxon>
    </lineage>
</organism>
<name>A0A414IKN6_BACUN</name>
<protein>
    <recommendedName>
        <fullName evidence="3">PcfJ-like protein</fullName>
    </recommendedName>
</protein>
<evidence type="ECO:0000313" key="2">
    <source>
        <dbReference type="Proteomes" id="UP000283601"/>
    </source>
</evidence>
<dbReference type="EMBL" id="QSJZ01000003">
    <property type="protein sequence ID" value="RHE24313.1"/>
    <property type="molecule type" value="Genomic_DNA"/>
</dbReference>
<dbReference type="InterPro" id="IPR025586">
    <property type="entry name" value="PcfJ"/>
</dbReference>
<evidence type="ECO:0008006" key="3">
    <source>
        <dbReference type="Google" id="ProtNLM"/>
    </source>
</evidence>
<dbReference type="AlphaFoldDB" id="A0A414IKN6"/>